<feature type="region of interest" description="Disordered" evidence="1">
    <location>
        <begin position="96"/>
        <end position="136"/>
    </location>
</feature>
<sequence>MVSGSSSLTSWNLRARAGSFSKYFLYSVQVVAAMVRSSPRARAGLSRLAASPLPADPPAPTRVCASSIKRMIGVADCLISVITPFRRFSNSPFMPAPASSNPMSKTSREVPRIASGTSPSTMRRASPSTTAVLPTPASPTQMGLFFRRRAKISIIRRISWSRPKTWSILP</sequence>
<dbReference type="AntiFam" id="ANF00122">
    <property type="entry name" value="Shadow ORF (opposite clpB)"/>
</dbReference>
<keyword evidence="3" id="KW-1185">Reference proteome</keyword>
<name>A0A444J577_9BACT</name>
<evidence type="ECO:0000256" key="1">
    <source>
        <dbReference type="SAM" id="MobiDB-lite"/>
    </source>
</evidence>
<evidence type="ECO:0000313" key="3">
    <source>
        <dbReference type="Proteomes" id="UP000287853"/>
    </source>
</evidence>
<feature type="compositionally biased region" description="Polar residues" evidence="1">
    <location>
        <begin position="115"/>
        <end position="132"/>
    </location>
</feature>
<dbReference type="AlphaFoldDB" id="A0A444J577"/>
<dbReference type="Proteomes" id="UP000287853">
    <property type="component" value="Unassembled WGS sequence"/>
</dbReference>
<accession>A0A444J577</accession>
<dbReference type="EMBL" id="MTKO01000002">
    <property type="protein sequence ID" value="RWX48254.1"/>
    <property type="molecule type" value="Genomic_DNA"/>
</dbReference>
<proteinExistence type="predicted"/>
<gene>
    <name evidence="2" type="ORF">H206_05156</name>
</gene>
<feature type="compositionally biased region" description="Polar residues" evidence="1">
    <location>
        <begin position="96"/>
        <end position="105"/>
    </location>
</feature>
<evidence type="ECO:0000313" key="2">
    <source>
        <dbReference type="EMBL" id="RWX48254.1"/>
    </source>
</evidence>
<organism evidence="2 3">
    <name type="scientific">Candidatus Electrothrix aarhusensis</name>
    <dbReference type="NCBI Taxonomy" id="1859131"/>
    <lineage>
        <taxon>Bacteria</taxon>
        <taxon>Pseudomonadati</taxon>
        <taxon>Thermodesulfobacteriota</taxon>
        <taxon>Desulfobulbia</taxon>
        <taxon>Desulfobulbales</taxon>
        <taxon>Desulfobulbaceae</taxon>
        <taxon>Candidatus Electrothrix</taxon>
    </lineage>
</organism>
<reference evidence="2 3" key="1">
    <citation type="submission" date="2017-01" db="EMBL/GenBank/DDBJ databases">
        <title>The cable genome- insights into the physiology and evolution of filamentous bacteria capable of sulfide oxidation via long distance electron transfer.</title>
        <authorList>
            <person name="Schreiber L."/>
            <person name="Bjerg J.T."/>
            <person name="Boggild A."/>
            <person name="Van De Vossenberg J."/>
            <person name="Meysman F."/>
            <person name="Nielsen L.P."/>
            <person name="Schramm A."/>
            <person name="Kjeldsen K.U."/>
        </authorList>
    </citation>
    <scope>NUCLEOTIDE SEQUENCE [LARGE SCALE GENOMIC DNA]</scope>
    <source>
        <strain evidence="2">MCF</strain>
    </source>
</reference>
<protein>
    <submittedName>
        <fullName evidence="2">Uncharacterized protein</fullName>
    </submittedName>
</protein>
<comment type="caution">
    <text evidence="2">The sequence shown here is derived from an EMBL/GenBank/DDBJ whole genome shotgun (WGS) entry which is preliminary data.</text>
</comment>